<sequence length="33" mass="3930">MSLNYIVKIFSLILSRCNTYVQLFSCNQGYHWS</sequence>
<protein>
    <submittedName>
        <fullName evidence="1">Uncharacterized protein</fullName>
    </submittedName>
</protein>
<reference evidence="1" key="2">
    <citation type="journal article" date="2015" name="Data Brief">
        <title>Shoot transcriptome of the giant reed, Arundo donax.</title>
        <authorList>
            <person name="Barrero R.A."/>
            <person name="Guerrero F.D."/>
            <person name="Moolhuijzen P."/>
            <person name="Goolsby J.A."/>
            <person name="Tidwell J."/>
            <person name="Bellgard S.E."/>
            <person name="Bellgard M.I."/>
        </authorList>
    </citation>
    <scope>NUCLEOTIDE SEQUENCE</scope>
    <source>
        <tissue evidence="1">Shoot tissue taken approximately 20 cm above the soil surface</tissue>
    </source>
</reference>
<reference evidence="1" key="1">
    <citation type="submission" date="2014-09" db="EMBL/GenBank/DDBJ databases">
        <authorList>
            <person name="Magalhaes I.L.F."/>
            <person name="Oliveira U."/>
            <person name="Santos F.R."/>
            <person name="Vidigal T.H.D.A."/>
            <person name="Brescovit A.D."/>
            <person name="Santos A.J."/>
        </authorList>
    </citation>
    <scope>NUCLEOTIDE SEQUENCE</scope>
    <source>
        <tissue evidence="1">Shoot tissue taken approximately 20 cm above the soil surface</tissue>
    </source>
</reference>
<accession>A0A0A9A6I5</accession>
<proteinExistence type="predicted"/>
<dbReference type="AlphaFoldDB" id="A0A0A9A6I5"/>
<evidence type="ECO:0000313" key="1">
    <source>
        <dbReference type="EMBL" id="JAD47314.1"/>
    </source>
</evidence>
<name>A0A0A9A6I5_ARUDO</name>
<organism evidence="1">
    <name type="scientific">Arundo donax</name>
    <name type="common">Giant reed</name>
    <name type="synonym">Donax arundinaceus</name>
    <dbReference type="NCBI Taxonomy" id="35708"/>
    <lineage>
        <taxon>Eukaryota</taxon>
        <taxon>Viridiplantae</taxon>
        <taxon>Streptophyta</taxon>
        <taxon>Embryophyta</taxon>
        <taxon>Tracheophyta</taxon>
        <taxon>Spermatophyta</taxon>
        <taxon>Magnoliopsida</taxon>
        <taxon>Liliopsida</taxon>
        <taxon>Poales</taxon>
        <taxon>Poaceae</taxon>
        <taxon>PACMAD clade</taxon>
        <taxon>Arundinoideae</taxon>
        <taxon>Arundineae</taxon>
        <taxon>Arundo</taxon>
    </lineage>
</organism>
<dbReference type="EMBL" id="GBRH01250581">
    <property type="protein sequence ID" value="JAD47314.1"/>
    <property type="molecule type" value="Transcribed_RNA"/>
</dbReference>